<dbReference type="Pfam" id="PF17957">
    <property type="entry name" value="Big_7"/>
    <property type="match status" value="1"/>
</dbReference>
<dbReference type="InterPro" id="IPR011043">
    <property type="entry name" value="Gal_Oxase/kelch_b-propeller"/>
</dbReference>
<sequence length="632" mass="65539">MSRTSNAFHRTAQLGGLLTLALTACGKAPQPSTQAAYAPVKLTAPLPALSTQGVQPQGVPQGTTSAELNVFDGGTELLFDANGYPSAAGSRLTFTPAQSTKTVFLPVNKNYDFKIKALDDRTPANTLAYGEKLGVNIPTSGASVNLTLRSIILNASLRTLLGVRAVDPGQIVDVGLSVVPQNRIDLLVPESDYTVTYSVQNGSIVQQNGTNVESKRGVRVQASGEGQLTVTAEVTGLFGPGTGTEATLSTVLGIPVNDVSSGIGVDITPPAITFDVAANPTAGSPVTLSGNISDDVGVQKVEVYDGVAKIGEANLGASTWGMTWTPSAGDHDLQVLAYDAAGNVGRARKFSTTRFTSITRSESGSIADFAAKGEYGVIATGNVKVFKQSGGIWTEQATLGMGTYVDTDGLNVISGDGSGVTIYRQNGTWTNEASFPVGVTEANRIGVSGDYAVVGSPSQNGNKGAVFVYKRSGGTWSEAARLDSAASTAEGFGTAVSINGTRLVVGAPSALNGGVAYVYELNGGAWTLSDTLSPGTSGNFGLFVDVLGNRVLVGSSSATAVFNKSTVWSKTMITMGGRLDQDAFHLSIGGNIYRLFERAWVDVTAYGSMVAFTQDGAMTYRANFPAETSFRR</sequence>
<evidence type="ECO:0000313" key="1">
    <source>
        <dbReference type="EMBL" id="PYE53299.1"/>
    </source>
</evidence>
<dbReference type="Proteomes" id="UP000248326">
    <property type="component" value="Unassembled WGS sequence"/>
</dbReference>
<dbReference type="Gene3D" id="2.60.40.10">
    <property type="entry name" value="Immunoglobulins"/>
    <property type="match status" value="1"/>
</dbReference>
<organism evidence="1 2">
    <name type="scientific">Deinococcus yavapaiensis KR-236</name>
    <dbReference type="NCBI Taxonomy" id="694435"/>
    <lineage>
        <taxon>Bacteria</taxon>
        <taxon>Thermotogati</taxon>
        <taxon>Deinococcota</taxon>
        <taxon>Deinococci</taxon>
        <taxon>Deinococcales</taxon>
        <taxon>Deinococcaceae</taxon>
        <taxon>Deinococcus</taxon>
    </lineage>
</organism>
<name>A0A318S6M7_9DEIO</name>
<comment type="caution">
    <text evidence="1">The sequence shown here is derived from an EMBL/GenBank/DDBJ whole genome shotgun (WGS) entry which is preliminary data.</text>
</comment>
<dbReference type="PANTHER" id="PTHR36220:SF1">
    <property type="entry name" value="GAMMA TUBULIN COMPLEX COMPONENT C-TERMINAL DOMAIN-CONTAINING PROTEIN"/>
    <property type="match status" value="1"/>
</dbReference>
<dbReference type="PANTHER" id="PTHR36220">
    <property type="entry name" value="UNNAMED PRODUCT"/>
    <property type="match status" value="1"/>
</dbReference>
<dbReference type="Pfam" id="PF14312">
    <property type="entry name" value="FG-GAP_2"/>
    <property type="match status" value="1"/>
</dbReference>
<dbReference type="InterPro" id="IPR013783">
    <property type="entry name" value="Ig-like_fold"/>
</dbReference>
<dbReference type="EMBL" id="QJSX01000009">
    <property type="protein sequence ID" value="PYE53299.1"/>
    <property type="molecule type" value="Genomic_DNA"/>
</dbReference>
<accession>A0A318S6M7</accession>
<dbReference type="InterPro" id="IPR013517">
    <property type="entry name" value="FG-GAP"/>
</dbReference>
<dbReference type="RefSeq" id="WP_110887106.1">
    <property type="nucleotide sequence ID" value="NZ_QJSX01000009.1"/>
</dbReference>
<dbReference type="PROSITE" id="PS51257">
    <property type="entry name" value="PROKAR_LIPOPROTEIN"/>
    <property type="match status" value="1"/>
</dbReference>
<keyword evidence="2" id="KW-1185">Reference proteome</keyword>
<proteinExistence type="predicted"/>
<evidence type="ECO:0000313" key="2">
    <source>
        <dbReference type="Proteomes" id="UP000248326"/>
    </source>
</evidence>
<dbReference type="SUPFAM" id="SSF50965">
    <property type="entry name" value="Galactose oxidase, central domain"/>
    <property type="match status" value="1"/>
</dbReference>
<gene>
    <name evidence="1" type="ORF">DES52_10971</name>
</gene>
<reference evidence="1 2" key="1">
    <citation type="submission" date="2018-06" db="EMBL/GenBank/DDBJ databases">
        <title>Genomic Encyclopedia of Type Strains, Phase IV (KMG-IV): sequencing the most valuable type-strain genomes for metagenomic binning, comparative biology and taxonomic classification.</title>
        <authorList>
            <person name="Goeker M."/>
        </authorList>
    </citation>
    <scope>NUCLEOTIDE SEQUENCE [LARGE SCALE GENOMIC DNA]</scope>
    <source>
        <strain evidence="1 2">DSM 18048</strain>
    </source>
</reference>
<dbReference type="OrthoDB" id="964745at2"/>
<dbReference type="AlphaFoldDB" id="A0A318S6M7"/>
<protein>
    <submittedName>
        <fullName evidence="1">FG-GAP repeat protein</fullName>
    </submittedName>
</protein>